<evidence type="ECO:0000256" key="2">
    <source>
        <dbReference type="ARBA" id="ARBA00022603"/>
    </source>
</evidence>
<evidence type="ECO:0000256" key="4">
    <source>
        <dbReference type="ARBA" id="ARBA00022691"/>
    </source>
</evidence>
<evidence type="ECO:0000256" key="3">
    <source>
        <dbReference type="ARBA" id="ARBA00022679"/>
    </source>
</evidence>
<reference evidence="8 9" key="1">
    <citation type="submission" date="2013-09" db="EMBL/GenBank/DDBJ databases">
        <title>Genome sequencing of Phaeobacter antarcticus sp. nov. SM1211.</title>
        <authorList>
            <person name="Zhang X.-Y."/>
            <person name="Liu C."/>
            <person name="Chen X.-L."/>
            <person name="Xie B.-B."/>
            <person name="Qin Q.-L."/>
            <person name="Rong J.-C."/>
            <person name="Zhang Y.-Z."/>
        </authorList>
    </citation>
    <scope>NUCLEOTIDE SEQUENCE [LARGE SCALE GENOMIC DNA]</scope>
    <source>
        <strain evidence="8 9">SM1211</strain>
    </source>
</reference>
<dbReference type="EMBL" id="AWWI01000060">
    <property type="protein sequence ID" value="PIL20565.1"/>
    <property type="molecule type" value="Genomic_DNA"/>
</dbReference>
<dbReference type="PIRSF" id="PIRSF000410">
    <property type="entry name" value="CheR"/>
    <property type="match status" value="1"/>
</dbReference>
<dbReference type="SUPFAM" id="SSF47757">
    <property type="entry name" value="Chemotaxis receptor methyltransferase CheR, N-terminal domain"/>
    <property type="match status" value="1"/>
</dbReference>
<comment type="caution">
    <text evidence="8">The sequence shown here is derived from an EMBL/GenBank/DDBJ whole genome shotgun (WGS) entry which is preliminary data.</text>
</comment>
<feature type="binding site" evidence="6">
    <location>
        <begin position="229"/>
        <end position="230"/>
    </location>
    <ligand>
        <name>S-adenosyl-L-methionine</name>
        <dbReference type="ChEBI" id="CHEBI:59789"/>
    </ligand>
</feature>
<dbReference type="PRINTS" id="PR00996">
    <property type="entry name" value="CHERMTFRASE"/>
</dbReference>
<feature type="binding site" evidence="6">
    <location>
        <position position="86"/>
    </location>
    <ligand>
        <name>S-adenosyl-L-methionine</name>
        <dbReference type="ChEBI" id="CHEBI:59789"/>
    </ligand>
</feature>
<evidence type="ECO:0000259" key="7">
    <source>
        <dbReference type="PROSITE" id="PS50123"/>
    </source>
</evidence>
<feature type="binding site" evidence="6">
    <location>
        <position position="156"/>
    </location>
    <ligand>
        <name>S-adenosyl-L-methionine</name>
        <dbReference type="ChEBI" id="CHEBI:59789"/>
    </ligand>
</feature>
<dbReference type="InterPro" id="IPR050903">
    <property type="entry name" value="Bact_Chemotaxis_MeTrfase"/>
</dbReference>
<gene>
    <name evidence="8" type="ORF">P775_08530</name>
</gene>
<dbReference type="Gene3D" id="1.10.155.10">
    <property type="entry name" value="Chemotaxis receptor methyltransferase CheR, N-terminal domain"/>
    <property type="match status" value="1"/>
</dbReference>
<dbReference type="Gene3D" id="3.40.50.150">
    <property type="entry name" value="Vaccinia Virus protein VP39"/>
    <property type="match status" value="1"/>
</dbReference>
<dbReference type="EC" id="2.1.1.80" evidence="5"/>
<keyword evidence="4 5" id="KW-0949">S-adenosyl-L-methionine</keyword>
<proteinExistence type="predicted"/>
<dbReference type="AlphaFoldDB" id="A0A2G8RG59"/>
<dbReference type="InterPro" id="IPR026024">
    <property type="entry name" value="Chemotaxis_MeTrfase_CheR"/>
</dbReference>
<dbReference type="SUPFAM" id="SSF53335">
    <property type="entry name" value="S-adenosyl-L-methionine-dependent methyltransferases"/>
    <property type="match status" value="1"/>
</dbReference>
<dbReference type="InterPro" id="IPR036804">
    <property type="entry name" value="CheR_N_sf"/>
</dbReference>
<dbReference type="Proteomes" id="UP000231259">
    <property type="component" value="Unassembled WGS sequence"/>
</dbReference>
<dbReference type="InterPro" id="IPR029063">
    <property type="entry name" value="SAM-dependent_MTases_sf"/>
</dbReference>
<evidence type="ECO:0000256" key="5">
    <source>
        <dbReference type="PIRNR" id="PIRNR000410"/>
    </source>
</evidence>
<dbReference type="RefSeq" id="WP_099910513.1">
    <property type="nucleotide sequence ID" value="NZ_AWWI01000060.1"/>
</dbReference>
<dbReference type="PROSITE" id="PS50123">
    <property type="entry name" value="CHER"/>
    <property type="match status" value="1"/>
</dbReference>
<dbReference type="GO" id="GO:0008983">
    <property type="term" value="F:protein-glutamate O-methyltransferase activity"/>
    <property type="evidence" value="ECO:0007669"/>
    <property type="project" value="UniProtKB-EC"/>
</dbReference>
<evidence type="ECO:0000313" key="8">
    <source>
        <dbReference type="EMBL" id="PIL20565.1"/>
    </source>
</evidence>
<dbReference type="SMART" id="SM00138">
    <property type="entry name" value="MeTrc"/>
    <property type="match status" value="1"/>
</dbReference>
<accession>A0A2G8RG59</accession>
<dbReference type="PANTHER" id="PTHR24422:SF19">
    <property type="entry name" value="CHEMOTAXIS PROTEIN METHYLTRANSFERASE"/>
    <property type="match status" value="1"/>
</dbReference>
<evidence type="ECO:0000256" key="1">
    <source>
        <dbReference type="ARBA" id="ARBA00001541"/>
    </source>
</evidence>
<dbReference type="PANTHER" id="PTHR24422">
    <property type="entry name" value="CHEMOTAXIS PROTEIN METHYLTRANSFERASE"/>
    <property type="match status" value="1"/>
</dbReference>
<evidence type="ECO:0000256" key="6">
    <source>
        <dbReference type="PIRSR" id="PIRSR000410-1"/>
    </source>
</evidence>
<keyword evidence="2 5" id="KW-0489">Methyltransferase</keyword>
<evidence type="ECO:0000313" key="9">
    <source>
        <dbReference type="Proteomes" id="UP000231259"/>
    </source>
</evidence>
<dbReference type="InterPro" id="IPR000780">
    <property type="entry name" value="CheR_MeTrfase"/>
</dbReference>
<sequence length="287" mass="32193">MTIEPINATAAREFAFTDADFAQIAHVAKTEFGLNLADSKKPLVYSRLAKRLRLRKLSTFQEYLALLSKANEEAEKTELLSALTTNVTHFFREMHHFEALGKDVIPDLMARAKKGERIRIWSAGCSSGQEPYSIALSILGAFPDVARYDFKILATDIDPNILARARDASYPKSELEAIPNTAHRFLDLNESDAKNFTISESARNLVSFGVLNLISDWPIKGPFDVIFCRNVTIYFDAETQRRLWDRFQNALSPSGYLFIGHSERVTGSATSAFRSIGVTAYQKTSPR</sequence>
<feature type="binding site" evidence="6">
    <location>
        <position position="130"/>
    </location>
    <ligand>
        <name>S-adenosyl-L-methionine</name>
        <dbReference type="ChEBI" id="CHEBI:59789"/>
    </ligand>
</feature>
<dbReference type="Pfam" id="PF03705">
    <property type="entry name" value="CheR_N"/>
    <property type="match status" value="1"/>
</dbReference>
<dbReference type="Pfam" id="PF01739">
    <property type="entry name" value="CheR"/>
    <property type="match status" value="1"/>
</dbReference>
<feature type="binding site" evidence="6">
    <location>
        <position position="88"/>
    </location>
    <ligand>
        <name>S-adenosyl-L-methionine</name>
        <dbReference type="ChEBI" id="CHEBI:59789"/>
    </ligand>
</feature>
<protein>
    <recommendedName>
        <fullName evidence="5">Chemotaxis protein methyltransferase</fullName>
        <ecNumber evidence="5">2.1.1.80</ecNumber>
    </recommendedName>
</protein>
<feature type="domain" description="CheR-type methyltransferase" evidence="7">
    <location>
        <begin position="9"/>
        <end position="286"/>
    </location>
</feature>
<dbReference type="InterPro" id="IPR022642">
    <property type="entry name" value="CheR_C"/>
</dbReference>
<feature type="binding site" evidence="6">
    <location>
        <begin position="212"/>
        <end position="213"/>
    </location>
    <ligand>
        <name>S-adenosyl-L-methionine</name>
        <dbReference type="ChEBI" id="CHEBI:59789"/>
    </ligand>
</feature>
<name>A0A2G8RG59_9RHOB</name>
<dbReference type="GO" id="GO:0032259">
    <property type="term" value="P:methylation"/>
    <property type="evidence" value="ECO:0007669"/>
    <property type="project" value="UniProtKB-KW"/>
</dbReference>
<organism evidence="8 9">
    <name type="scientific">Puniceibacterium antarcticum</name>
    <dbReference type="NCBI Taxonomy" id="1206336"/>
    <lineage>
        <taxon>Bacteria</taxon>
        <taxon>Pseudomonadati</taxon>
        <taxon>Pseudomonadota</taxon>
        <taxon>Alphaproteobacteria</taxon>
        <taxon>Rhodobacterales</taxon>
        <taxon>Paracoccaceae</taxon>
        <taxon>Puniceibacterium</taxon>
    </lineage>
</organism>
<keyword evidence="9" id="KW-1185">Reference proteome</keyword>
<comment type="function">
    <text evidence="5">Methylation of the membrane-bound methyl-accepting chemotaxis proteins (MCP) to form gamma-glutamyl methyl ester residues in MCP.</text>
</comment>
<keyword evidence="3 5" id="KW-0808">Transferase</keyword>
<comment type="catalytic activity">
    <reaction evidence="1 5">
        <text>L-glutamyl-[protein] + S-adenosyl-L-methionine = [protein]-L-glutamate 5-O-methyl ester + S-adenosyl-L-homocysteine</text>
        <dbReference type="Rhea" id="RHEA:24452"/>
        <dbReference type="Rhea" id="RHEA-COMP:10208"/>
        <dbReference type="Rhea" id="RHEA-COMP:10311"/>
        <dbReference type="ChEBI" id="CHEBI:29973"/>
        <dbReference type="ChEBI" id="CHEBI:57856"/>
        <dbReference type="ChEBI" id="CHEBI:59789"/>
        <dbReference type="ChEBI" id="CHEBI:82795"/>
        <dbReference type="EC" id="2.1.1.80"/>
    </reaction>
</comment>
<feature type="binding site" evidence="6">
    <location>
        <position position="92"/>
    </location>
    <ligand>
        <name>S-adenosyl-L-methionine</name>
        <dbReference type="ChEBI" id="CHEBI:59789"/>
    </ligand>
</feature>
<dbReference type="OrthoDB" id="9816309at2"/>
<dbReference type="InterPro" id="IPR022641">
    <property type="entry name" value="CheR_N"/>
</dbReference>